<dbReference type="InterPro" id="IPR036691">
    <property type="entry name" value="Endo/exonu/phosph_ase_sf"/>
</dbReference>
<keyword evidence="2" id="KW-0255">Endonuclease</keyword>
<dbReference type="InterPro" id="IPR005135">
    <property type="entry name" value="Endo/exonuclease/phosphatase"/>
</dbReference>
<dbReference type="AlphaFoldDB" id="A0A0R2AFU7"/>
<dbReference type="Proteomes" id="UP000051008">
    <property type="component" value="Unassembled WGS sequence"/>
</dbReference>
<evidence type="ECO:0000259" key="1">
    <source>
        <dbReference type="Pfam" id="PF03372"/>
    </source>
</evidence>
<reference evidence="2 3" key="1">
    <citation type="journal article" date="2015" name="Genome Announc.">
        <title>Expanding the biotechnology potential of lactobacilli through comparative genomics of 213 strains and associated genera.</title>
        <authorList>
            <person name="Sun Z."/>
            <person name="Harris H.M."/>
            <person name="McCann A."/>
            <person name="Guo C."/>
            <person name="Argimon S."/>
            <person name="Zhang W."/>
            <person name="Yang X."/>
            <person name="Jeffery I.B."/>
            <person name="Cooney J.C."/>
            <person name="Kagawa T.F."/>
            <person name="Liu W."/>
            <person name="Song Y."/>
            <person name="Salvetti E."/>
            <person name="Wrobel A."/>
            <person name="Rasinkangas P."/>
            <person name="Parkhill J."/>
            <person name="Rea M.C."/>
            <person name="O'Sullivan O."/>
            <person name="Ritari J."/>
            <person name="Douillard F.P."/>
            <person name="Paul Ross R."/>
            <person name="Yang R."/>
            <person name="Briner A.E."/>
            <person name="Felis G.E."/>
            <person name="de Vos W.M."/>
            <person name="Barrangou R."/>
            <person name="Klaenhammer T.R."/>
            <person name="Caufield P.W."/>
            <person name="Cui Y."/>
            <person name="Zhang H."/>
            <person name="O'Toole P.W."/>
        </authorList>
    </citation>
    <scope>NUCLEOTIDE SEQUENCE [LARGE SCALE GENOMIC DNA]</scope>
    <source>
        <strain evidence="2 3">DSM 20509</strain>
    </source>
</reference>
<accession>A0A0R2AFU7</accession>
<dbReference type="Gene3D" id="3.60.10.10">
    <property type="entry name" value="Endonuclease/exonuclease/phosphatase"/>
    <property type="match status" value="1"/>
</dbReference>
<evidence type="ECO:0000313" key="3">
    <source>
        <dbReference type="Proteomes" id="UP000051008"/>
    </source>
</evidence>
<feature type="domain" description="Endonuclease/exonuclease/phosphatase" evidence="1">
    <location>
        <begin position="4"/>
        <end position="268"/>
    </location>
</feature>
<comment type="caution">
    <text evidence="2">The sequence shown here is derived from an EMBL/GenBank/DDBJ whole genome shotgun (WGS) entry which is preliminary data.</text>
</comment>
<sequence length="292" mass="32524">MRILTLNCHSLLEYEVNEQIQELVDFVVRESVTIIALQEASQSMKSPLLSQTELLGSGFVPPSESDVPVKVDNFAYLLVRALRRVKLKFAWSWTASHVGYDKLDEGIALLSLKPLQAVHAPVIVAKPEFASYQDYRRRKLLLAKLAGSGNLTIATGHFDGWQAEIFEAEWQQALSHFDLKEPVYLMGDLNVDAEQNDCSYQKICQSFQDTYELAVAKGDGLTVRGAIDGWEDSQVGKRIDYILTTASNEVLSSRVCFDGQDSARISDHAGIIVEVADTPSLATVKKRQHYTA</sequence>
<keyword evidence="3" id="KW-1185">Reference proteome</keyword>
<name>A0A0R2AFU7_9LACO</name>
<dbReference type="SUPFAM" id="SSF56219">
    <property type="entry name" value="DNase I-like"/>
    <property type="match status" value="1"/>
</dbReference>
<dbReference type="RefSeq" id="WP_056976080.1">
    <property type="nucleotide sequence ID" value="NZ_AYYP01000012.1"/>
</dbReference>
<dbReference type="Pfam" id="PF03372">
    <property type="entry name" value="Exo_endo_phos"/>
    <property type="match status" value="1"/>
</dbReference>
<dbReference type="OrthoDB" id="9812537at2"/>
<proteinExistence type="predicted"/>
<dbReference type="PATRIC" id="fig|1423718.3.peg.1372"/>
<organism evidence="2 3">
    <name type="scientific">Ligilactobacillus agilis DSM 20509</name>
    <dbReference type="NCBI Taxonomy" id="1423718"/>
    <lineage>
        <taxon>Bacteria</taxon>
        <taxon>Bacillati</taxon>
        <taxon>Bacillota</taxon>
        <taxon>Bacilli</taxon>
        <taxon>Lactobacillales</taxon>
        <taxon>Lactobacillaceae</taxon>
        <taxon>Ligilactobacillus</taxon>
    </lineage>
</organism>
<dbReference type="GO" id="GO:0004527">
    <property type="term" value="F:exonuclease activity"/>
    <property type="evidence" value="ECO:0007669"/>
    <property type="project" value="UniProtKB-KW"/>
</dbReference>
<keyword evidence="2" id="KW-0378">Hydrolase</keyword>
<dbReference type="EMBL" id="AYYP01000012">
    <property type="protein sequence ID" value="KRM65626.1"/>
    <property type="molecule type" value="Genomic_DNA"/>
</dbReference>
<dbReference type="GO" id="GO:0004519">
    <property type="term" value="F:endonuclease activity"/>
    <property type="evidence" value="ECO:0007669"/>
    <property type="project" value="UniProtKB-KW"/>
</dbReference>
<dbReference type="CDD" id="cd09079">
    <property type="entry name" value="RgfB-like"/>
    <property type="match status" value="1"/>
</dbReference>
<keyword evidence="2" id="KW-0269">Exonuclease</keyword>
<keyword evidence="2" id="KW-0540">Nuclease</keyword>
<evidence type="ECO:0000313" key="2">
    <source>
        <dbReference type="EMBL" id="KRM65626.1"/>
    </source>
</evidence>
<gene>
    <name evidence="2" type="ORF">FC14_GL001311</name>
</gene>
<protein>
    <submittedName>
        <fullName evidence="2">Endonuclease exonuclease phosphatase family protein</fullName>
    </submittedName>
</protein>